<evidence type="ECO:0000313" key="3">
    <source>
        <dbReference type="Proteomes" id="UP000318199"/>
    </source>
</evidence>
<dbReference type="InterPro" id="IPR010330">
    <property type="entry name" value="CoiA_nuc"/>
</dbReference>
<dbReference type="EMBL" id="VOBQ01000021">
    <property type="protein sequence ID" value="TWO68084.1"/>
    <property type="molecule type" value="Genomic_DNA"/>
</dbReference>
<name>A0A562ZIR0_9BURK</name>
<proteinExistence type="predicted"/>
<keyword evidence="3" id="KW-1185">Reference proteome</keyword>
<feature type="domain" description="Competence protein CoiA nuclease-like" evidence="1">
    <location>
        <begin position="76"/>
        <end position="163"/>
    </location>
</feature>
<evidence type="ECO:0000259" key="1">
    <source>
        <dbReference type="Pfam" id="PF06054"/>
    </source>
</evidence>
<dbReference type="AlphaFoldDB" id="A0A562ZIR0"/>
<reference evidence="2 3" key="1">
    <citation type="submission" date="2019-07" db="EMBL/GenBank/DDBJ databases">
        <title>Caenimonas sedimenti sp. nov., isolated from activated sludge.</title>
        <authorList>
            <person name="Xu J."/>
        </authorList>
    </citation>
    <scope>NUCLEOTIDE SEQUENCE [LARGE SCALE GENOMIC DNA]</scope>
    <source>
        <strain evidence="2 3">HX-9-20</strain>
    </source>
</reference>
<gene>
    <name evidence="2" type="ORF">FN976_24420</name>
</gene>
<protein>
    <recommendedName>
        <fullName evidence="1">Competence protein CoiA nuclease-like domain-containing protein</fullName>
    </recommendedName>
</protein>
<sequence length="365" mass="41309">MTGGSMPFSALSPDGPISILGADITTVENMRRRNREEACFTAKCCGAPLVIRTAQGKLPHFVHKTVPDSCAGERGESPEHRRLKAVIAKEAESTYEWDVETEAIGRDAETQKVLWRADVLAAKNKSAVAFEVQLSQADFDDMRRRQARYKASGVRGLWFVRTKKGFPASKELPIFAVETDRNGDWVSLATAWDRPEMWRYADGAESMELSEFVRSALDGNLKWAPFEGVGDTWLQGCVDYDHIGECPGCKRTIVRHRAVRARVSSEDGYPQFMFGGFNEYRRNSEWHMPIVNAVWNSVRTKVDKTYRSSNGNCCWCSAPLKEAPFQMFGNKWGALTAPLQLKDLPKPKFGSVEREWLRRWTVVDR</sequence>
<accession>A0A562ZIR0</accession>
<comment type="caution">
    <text evidence="2">The sequence shown here is derived from an EMBL/GenBank/DDBJ whole genome shotgun (WGS) entry which is preliminary data.</text>
</comment>
<organism evidence="2 3">
    <name type="scientific">Caenimonas sedimenti</name>
    <dbReference type="NCBI Taxonomy" id="2596921"/>
    <lineage>
        <taxon>Bacteria</taxon>
        <taxon>Pseudomonadati</taxon>
        <taxon>Pseudomonadota</taxon>
        <taxon>Betaproteobacteria</taxon>
        <taxon>Burkholderiales</taxon>
        <taxon>Comamonadaceae</taxon>
        <taxon>Caenimonas</taxon>
    </lineage>
</organism>
<dbReference type="RefSeq" id="WP_145895829.1">
    <property type="nucleotide sequence ID" value="NZ_VOBQ01000021.1"/>
</dbReference>
<evidence type="ECO:0000313" key="2">
    <source>
        <dbReference type="EMBL" id="TWO68084.1"/>
    </source>
</evidence>
<dbReference type="Proteomes" id="UP000318199">
    <property type="component" value="Unassembled WGS sequence"/>
</dbReference>
<dbReference type="Pfam" id="PF06054">
    <property type="entry name" value="CoiA_nuc"/>
    <property type="match status" value="1"/>
</dbReference>
<dbReference type="OrthoDB" id="8910564at2"/>